<evidence type="ECO:0000256" key="1">
    <source>
        <dbReference type="SAM" id="MobiDB-lite"/>
    </source>
</evidence>
<evidence type="ECO:0000259" key="2">
    <source>
        <dbReference type="PROSITE" id="PS51504"/>
    </source>
</evidence>
<protein>
    <recommendedName>
        <fullName evidence="2">H15 domain-containing protein</fullName>
    </recommendedName>
</protein>
<dbReference type="GO" id="GO:0003677">
    <property type="term" value="F:DNA binding"/>
    <property type="evidence" value="ECO:0007669"/>
    <property type="project" value="InterPro"/>
</dbReference>
<feature type="region of interest" description="Disordered" evidence="1">
    <location>
        <begin position="129"/>
        <end position="172"/>
    </location>
</feature>
<evidence type="ECO:0000313" key="3">
    <source>
        <dbReference type="EMBL" id="KAG0555184.1"/>
    </source>
</evidence>
<proteinExistence type="predicted"/>
<dbReference type="Proteomes" id="UP000822688">
    <property type="component" value="Chromosome 12"/>
</dbReference>
<dbReference type="GO" id="GO:0000786">
    <property type="term" value="C:nucleosome"/>
    <property type="evidence" value="ECO:0007669"/>
    <property type="project" value="InterPro"/>
</dbReference>
<dbReference type="PROSITE" id="PS51504">
    <property type="entry name" value="H15"/>
    <property type="match status" value="1"/>
</dbReference>
<feature type="compositionally biased region" description="Basic residues" evidence="1">
    <location>
        <begin position="148"/>
        <end position="172"/>
    </location>
</feature>
<organism evidence="3 4">
    <name type="scientific">Ceratodon purpureus</name>
    <name type="common">Fire moss</name>
    <name type="synonym">Dicranum purpureum</name>
    <dbReference type="NCBI Taxonomy" id="3225"/>
    <lineage>
        <taxon>Eukaryota</taxon>
        <taxon>Viridiplantae</taxon>
        <taxon>Streptophyta</taxon>
        <taxon>Embryophyta</taxon>
        <taxon>Bryophyta</taxon>
        <taxon>Bryophytina</taxon>
        <taxon>Bryopsida</taxon>
        <taxon>Dicranidae</taxon>
        <taxon>Pseudoditrichales</taxon>
        <taxon>Ditrichaceae</taxon>
        <taxon>Ceratodon</taxon>
    </lineage>
</organism>
<name>A0A8T0G9Y8_CERPU</name>
<dbReference type="InterPro" id="IPR005818">
    <property type="entry name" value="Histone_H1/H5_H15"/>
</dbReference>
<dbReference type="EMBL" id="CM026433">
    <property type="protein sequence ID" value="KAG0555184.1"/>
    <property type="molecule type" value="Genomic_DNA"/>
</dbReference>
<gene>
    <name evidence="3" type="ORF">KC19_12G150700</name>
</gene>
<accession>A0A8T0G9Y8</accession>
<feature type="compositionally biased region" description="Basic residues" evidence="1">
    <location>
        <begin position="1"/>
        <end position="17"/>
    </location>
</feature>
<feature type="domain" description="H15" evidence="2">
    <location>
        <begin position="45"/>
        <end position="119"/>
    </location>
</feature>
<reference evidence="3" key="1">
    <citation type="submission" date="2020-06" db="EMBL/GenBank/DDBJ databases">
        <title>WGS assembly of Ceratodon purpureus strain R40.</title>
        <authorList>
            <person name="Carey S.B."/>
            <person name="Jenkins J."/>
            <person name="Shu S."/>
            <person name="Lovell J.T."/>
            <person name="Sreedasyam A."/>
            <person name="Maumus F."/>
            <person name="Tiley G.P."/>
            <person name="Fernandez-Pozo N."/>
            <person name="Barry K."/>
            <person name="Chen C."/>
            <person name="Wang M."/>
            <person name="Lipzen A."/>
            <person name="Daum C."/>
            <person name="Saski C.A."/>
            <person name="Payton A.C."/>
            <person name="Mcbreen J.C."/>
            <person name="Conrad R.E."/>
            <person name="Kollar L.M."/>
            <person name="Olsson S."/>
            <person name="Huttunen S."/>
            <person name="Landis J.B."/>
            <person name="Wickett N.J."/>
            <person name="Johnson M.G."/>
            <person name="Rensing S.A."/>
            <person name="Grimwood J."/>
            <person name="Schmutz J."/>
            <person name="Mcdaniel S.F."/>
        </authorList>
    </citation>
    <scope>NUCLEOTIDE SEQUENCE</scope>
    <source>
        <strain evidence="3">R40</strain>
    </source>
</reference>
<comment type="caution">
    <text evidence="3">The sequence shown here is derived from an EMBL/GenBank/DDBJ whole genome shotgun (WGS) entry which is preliminary data.</text>
</comment>
<dbReference type="GO" id="GO:0006334">
    <property type="term" value="P:nucleosome assembly"/>
    <property type="evidence" value="ECO:0007669"/>
    <property type="project" value="InterPro"/>
</dbReference>
<evidence type="ECO:0000313" key="4">
    <source>
        <dbReference type="Proteomes" id="UP000822688"/>
    </source>
</evidence>
<feature type="region of interest" description="Disordered" evidence="1">
    <location>
        <begin position="1"/>
        <end position="47"/>
    </location>
</feature>
<keyword evidence="4" id="KW-1185">Reference proteome</keyword>
<dbReference type="AlphaFoldDB" id="A0A8T0G9Y8"/>
<sequence length="172" mass="19693">MKRNAPRSRLSAKRKPTATRPSRSTIQKKSGSAGGGTSSRKARSSGPTYFSLLKDVEHALKYEHMDGASLQKLKRHMEKRYGKPFDAIHLKMLRSAVKRLHKKGRIKKHPTSNLYKFKPPIVPAHHIFGTAKQRREGREQARAQARARPSRRQSGAKRSRPNRSSKPTRRRR</sequence>